<dbReference type="EMBL" id="OU963903">
    <property type="protein sequence ID" value="CAH0667519.1"/>
    <property type="molecule type" value="Genomic_DNA"/>
</dbReference>
<dbReference type="Proteomes" id="UP001153292">
    <property type="component" value="Chromosome 10"/>
</dbReference>
<keyword evidence="3" id="KW-1185">Reference proteome</keyword>
<feature type="signal peptide" evidence="1">
    <location>
        <begin position="1"/>
        <end position="19"/>
    </location>
</feature>
<evidence type="ECO:0000313" key="3">
    <source>
        <dbReference type="Proteomes" id="UP001153292"/>
    </source>
</evidence>
<proteinExistence type="predicted"/>
<sequence>MYLKIVLLLFCFAIGKAVGLTCYACSFSSQDADRSCLTITDTTHTVDCPFTYCTIMRQEFTDPAGAISSFLRGCEEEPDYLNHEITDPTFRTFYRACTNDLCNIGNGIQPVVGGGLSPRPIYNGNNLLVPGTGNSPRVQASLVTAVTMIILHMI</sequence>
<protein>
    <recommendedName>
        <fullName evidence="4">UPAR/Ly6 domain-containing protein</fullName>
    </recommendedName>
</protein>
<evidence type="ECO:0008006" key="4">
    <source>
        <dbReference type="Google" id="ProtNLM"/>
    </source>
</evidence>
<reference evidence="2" key="1">
    <citation type="submission" date="2021-12" db="EMBL/GenBank/DDBJ databases">
        <authorList>
            <person name="King R."/>
        </authorList>
    </citation>
    <scope>NUCLEOTIDE SEQUENCE</scope>
</reference>
<organism evidence="2 3">
    <name type="scientific">Chilo suppressalis</name>
    <name type="common">Asiatic rice borer moth</name>
    <dbReference type="NCBI Taxonomy" id="168631"/>
    <lineage>
        <taxon>Eukaryota</taxon>
        <taxon>Metazoa</taxon>
        <taxon>Ecdysozoa</taxon>
        <taxon>Arthropoda</taxon>
        <taxon>Hexapoda</taxon>
        <taxon>Insecta</taxon>
        <taxon>Pterygota</taxon>
        <taxon>Neoptera</taxon>
        <taxon>Endopterygota</taxon>
        <taxon>Lepidoptera</taxon>
        <taxon>Glossata</taxon>
        <taxon>Ditrysia</taxon>
        <taxon>Pyraloidea</taxon>
        <taxon>Crambidae</taxon>
        <taxon>Crambinae</taxon>
        <taxon>Chilo</taxon>
    </lineage>
</organism>
<accession>A0ABN8E9Q4</accession>
<evidence type="ECO:0000313" key="2">
    <source>
        <dbReference type="EMBL" id="CAH0667519.1"/>
    </source>
</evidence>
<evidence type="ECO:0000256" key="1">
    <source>
        <dbReference type="SAM" id="SignalP"/>
    </source>
</evidence>
<keyword evidence="1" id="KW-0732">Signal</keyword>
<dbReference type="SUPFAM" id="SSF57302">
    <property type="entry name" value="Snake toxin-like"/>
    <property type="match status" value="1"/>
</dbReference>
<dbReference type="InterPro" id="IPR045860">
    <property type="entry name" value="Snake_toxin-like_sf"/>
</dbReference>
<name>A0ABN8E9Q4_CHISP</name>
<gene>
    <name evidence="2" type="ORF">CHILSU_LOCUS1071</name>
</gene>
<feature type="chain" id="PRO_5045868435" description="UPAR/Ly6 domain-containing protein" evidence="1">
    <location>
        <begin position="20"/>
        <end position="154"/>
    </location>
</feature>